<feature type="compositionally biased region" description="Basic and acidic residues" evidence="1">
    <location>
        <begin position="274"/>
        <end position="304"/>
    </location>
</feature>
<name>A0AA95J6A3_9VIRU</name>
<organism evidence="2 3">
    <name type="scientific">Pandoravirus kuranda</name>
    <dbReference type="NCBI Taxonomy" id="3019033"/>
    <lineage>
        <taxon>Viruses</taxon>
        <taxon>Pandoravirus</taxon>
    </lineage>
</organism>
<feature type="compositionally biased region" description="Basic and acidic residues" evidence="1">
    <location>
        <begin position="142"/>
        <end position="164"/>
    </location>
</feature>
<feature type="compositionally biased region" description="Basic and acidic residues" evidence="1">
    <location>
        <begin position="336"/>
        <end position="345"/>
    </location>
</feature>
<accession>A0AA95J6A3</accession>
<protein>
    <submittedName>
        <fullName evidence="2">Transcription termination factor rho-like domain-containing protein</fullName>
    </submittedName>
</protein>
<feature type="compositionally biased region" description="Basic and acidic residues" evidence="1">
    <location>
        <begin position="245"/>
        <end position="264"/>
    </location>
</feature>
<evidence type="ECO:0000313" key="3">
    <source>
        <dbReference type="Proteomes" id="UP001185135"/>
    </source>
</evidence>
<dbReference type="Proteomes" id="UP001185135">
    <property type="component" value="Segment"/>
</dbReference>
<evidence type="ECO:0000256" key="1">
    <source>
        <dbReference type="SAM" id="MobiDB-lite"/>
    </source>
</evidence>
<gene>
    <name evidence="2" type="ORF">pkur_cds_15</name>
</gene>
<proteinExistence type="predicted"/>
<reference evidence="2" key="1">
    <citation type="submission" date="2022-06" db="EMBL/GenBank/DDBJ databases">
        <authorList>
            <person name="Legendre M."/>
            <person name="Claverie J.-M."/>
            <person name="Alempic J.-M."/>
            <person name="Abergel C."/>
        </authorList>
    </citation>
    <scope>NUCLEOTIDE SEQUENCE</scope>
    <source>
        <strain evidence="2">Kuranda</strain>
    </source>
</reference>
<feature type="region of interest" description="Disordered" evidence="1">
    <location>
        <begin position="97"/>
        <end position="360"/>
    </location>
</feature>
<feature type="compositionally biased region" description="Basic and acidic residues" evidence="1">
    <location>
        <begin position="116"/>
        <end position="132"/>
    </location>
</feature>
<dbReference type="EMBL" id="ON887157">
    <property type="protein sequence ID" value="WBR14190.1"/>
    <property type="molecule type" value="Genomic_DNA"/>
</dbReference>
<evidence type="ECO:0000313" key="2">
    <source>
        <dbReference type="EMBL" id="WBR14190.1"/>
    </source>
</evidence>
<sequence>MSNRQRAPAARRRRPVRPPYPLRIDCDAGLAHRVRFVAFAPDGSQCAVTSSKTTPAAGGADAPSYVTLVPHVIVPNGSDAWITITIDMRRPTGSVIDLTVSDDEDDKDRDDDDDDDHVRTDNVDSRDDDTVCHRKACCTQRTHGDSDRRGGRINDEAHADLEPRRHGRSTASTEGQDGTYAPETGSGRLDGDGAETVGAVRAPTIVPRRSTRRRRLITPEPEPHQHDETDEMDGNEATPHSPESCIRDAVRQPERHRVPDHDGTRTTQTLTTSDRADGSDTDDSGHAPHREDDRRPSKRARVDGPVDSARQPPRRPPRRSERGQTPDSTEDSDSGDATRERRRESDDGDAEDDVTSAQTTRQCLDRGLLGRCTGRVARTCAYSRCAFHCRRRAARADGLEAECPQPTHAPDYKRPWCAVVHCSRRASKCCWRNMCAVHCVDSWTDDVTCSALGHRRSANGAAYLAKRQRLHEDRNAARAQGTPAEP</sequence>
<feature type="compositionally biased region" description="Acidic residues" evidence="1">
    <location>
        <begin position="100"/>
        <end position="115"/>
    </location>
</feature>